<dbReference type="AlphaFoldDB" id="A0AAV1W672"/>
<gene>
    <name evidence="2" type="ORF">LLUT_LOCUS5999</name>
</gene>
<proteinExistence type="predicted"/>
<sequence length="188" mass="21478">MSAPEQEMERTDKEKLIKLRTLENIRLIGELLKQNIVPENIVHHIVKELLGAPNNKVCPAEENVKLYAKFSTLSASSLMRVLTPKSRHINDVYFIQLEELSTNPQLVPRLRFMVRNIIELCANNWVPSREEVYIFMPGMPGNRNNPGMPGIGDENWETPRTRNIPEGTYQVIKPLVAVTPLCLRSPQP</sequence>
<accession>A0AAV1W672</accession>
<dbReference type="InterPro" id="IPR016024">
    <property type="entry name" value="ARM-type_fold"/>
</dbReference>
<reference evidence="2 3" key="1">
    <citation type="submission" date="2024-03" db="EMBL/GenBank/DDBJ databases">
        <authorList>
            <person name="Martinez-Hernandez J."/>
        </authorList>
    </citation>
    <scope>NUCLEOTIDE SEQUENCE [LARGE SCALE GENOMIC DNA]</scope>
</reference>
<evidence type="ECO:0000313" key="3">
    <source>
        <dbReference type="Proteomes" id="UP001497480"/>
    </source>
</evidence>
<organism evidence="2 3">
    <name type="scientific">Lupinus luteus</name>
    <name type="common">European yellow lupine</name>
    <dbReference type="NCBI Taxonomy" id="3873"/>
    <lineage>
        <taxon>Eukaryota</taxon>
        <taxon>Viridiplantae</taxon>
        <taxon>Streptophyta</taxon>
        <taxon>Embryophyta</taxon>
        <taxon>Tracheophyta</taxon>
        <taxon>Spermatophyta</taxon>
        <taxon>Magnoliopsida</taxon>
        <taxon>eudicotyledons</taxon>
        <taxon>Gunneridae</taxon>
        <taxon>Pentapetalae</taxon>
        <taxon>rosids</taxon>
        <taxon>fabids</taxon>
        <taxon>Fabales</taxon>
        <taxon>Fabaceae</taxon>
        <taxon>Papilionoideae</taxon>
        <taxon>50 kb inversion clade</taxon>
        <taxon>genistoids sensu lato</taxon>
        <taxon>core genistoids</taxon>
        <taxon>Genisteae</taxon>
        <taxon>Lupinus</taxon>
    </lineage>
</organism>
<dbReference type="EMBL" id="CAXHTB010000004">
    <property type="protein sequence ID" value="CAL0304939.1"/>
    <property type="molecule type" value="Genomic_DNA"/>
</dbReference>
<dbReference type="InterPro" id="IPR003890">
    <property type="entry name" value="MIF4G-like_typ-3"/>
</dbReference>
<dbReference type="GO" id="GO:0003729">
    <property type="term" value="F:mRNA binding"/>
    <property type="evidence" value="ECO:0007669"/>
    <property type="project" value="TreeGrafter"/>
</dbReference>
<name>A0AAV1W672_LUPLU</name>
<dbReference type="Proteomes" id="UP001497480">
    <property type="component" value="Unassembled WGS sequence"/>
</dbReference>
<dbReference type="GO" id="GO:0003743">
    <property type="term" value="F:translation initiation factor activity"/>
    <property type="evidence" value="ECO:0007669"/>
    <property type="project" value="TreeGrafter"/>
</dbReference>
<dbReference type="Pfam" id="PF02854">
    <property type="entry name" value="MIF4G"/>
    <property type="match status" value="1"/>
</dbReference>
<dbReference type="GO" id="GO:0016281">
    <property type="term" value="C:eukaryotic translation initiation factor 4F complex"/>
    <property type="evidence" value="ECO:0007669"/>
    <property type="project" value="TreeGrafter"/>
</dbReference>
<dbReference type="PANTHER" id="PTHR23253:SF53">
    <property type="entry name" value="EUKARYOTIC TRANSLATION INITIATION FACTOR ISOFORM 4G-1"/>
    <property type="match status" value="1"/>
</dbReference>
<dbReference type="Gene3D" id="1.25.40.180">
    <property type="match status" value="1"/>
</dbReference>
<keyword evidence="3" id="KW-1185">Reference proteome</keyword>
<feature type="domain" description="MIF4G" evidence="1">
    <location>
        <begin position="8"/>
        <end position="124"/>
    </location>
</feature>
<evidence type="ECO:0000259" key="1">
    <source>
        <dbReference type="Pfam" id="PF02854"/>
    </source>
</evidence>
<evidence type="ECO:0000313" key="2">
    <source>
        <dbReference type="EMBL" id="CAL0304939.1"/>
    </source>
</evidence>
<protein>
    <recommendedName>
        <fullName evidence="1">MIF4G domain-containing protein</fullName>
    </recommendedName>
</protein>
<comment type="caution">
    <text evidence="2">The sequence shown here is derived from an EMBL/GenBank/DDBJ whole genome shotgun (WGS) entry which is preliminary data.</text>
</comment>
<dbReference type="SUPFAM" id="SSF48371">
    <property type="entry name" value="ARM repeat"/>
    <property type="match status" value="1"/>
</dbReference>
<dbReference type="PANTHER" id="PTHR23253">
    <property type="entry name" value="EUKARYOTIC TRANSLATION INITIATION FACTOR 4 GAMMA"/>
    <property type="match status" value="1"/>
</dbReference>